<feature type="compositionally biased region" description="Low complexity" evidence="1">
    <location>
        <begin position="296"/>
        <end position="310"/>
    </location>
</feature>
<feature type="region of interest" description="Disordered" evidence="1">
    <location>
        <begin position="282"/>
        <end position="356"/>
    </location>
</feature>
<feature type="compositionally biased region" description="Low complexity" evidence="1">
    <location>
        <begin position="187"/>
        <end position="201"/>
    </location>
</feature>
<sequence length="483" mass="51478">MANHALSPHICTQTHARMPTRTLAYRQITIARDKPCPEPGPLAHSSPPPHLHPAPLMLRTPSPRQHPDLDPLSNSSHRHQPPNLQARSPTAPGTIPPDLQSASCFPKPAPLKDMPLPSPLPIPSITSRSPSTPSRLAMSPPLPIPPARSWSTSMTASQILSPPGPLRAVTPPSLQDQEQQHLERLGLPLPLQKQQQRRSLSAPRQPLGDLRHKGTRSPPDVLLARHTTSADDGAEGAADARVKKAPTWSRLSDAEAQCVAAEVLACAEQQRRSTAAPLVLHAPGAKHSPLPPPPRRSSGSGASGSITSSPQIDHNQQQHHHHNYHHNHQQGLSGINLPHAHTSPPLTHSEDTATSCEQEGALHGLPREGGLNVHEGGLQVQEGALHVPPLPPRPFTSGPSGSARSSSAVTALQQVRPMTSDGCSRMRGGSHSPRMQVPSLPSPVPQLRRLSPLPTRASKEEGETAPGGQQEQQTAQVEGLGPL</sequence>
<gene>
    <name evidence="2" type="ORF">DTER00134_LOCUS652</name>
</gene>
<dbReference type="AlphaFoldDB" id="A0A7S3QKH6"/>
<feature type="compositionally biased region" description="Low complexity" evidence="1">
    <location>
        <begin position="397"/>
        <end position="408"/>
    </location>
</feature>
<protein>
    <submittedName>
        <fullName evidence="2">Uncharacterized protein</fullName>
    </submittedName>
</protein>
<feature type="compositionally biased region" description="Polar residues" evidence="1">
    <location>
        <begin position="467"/>
        <end position="476"/>
    </location>
</feature>
<feature type="compositionally biased region" description="Polar residues" evidence="1">
    <location>
        <begin position="149"/>
        <end position="160"/>
    </location>
</feature>
<name>A0A7S3QKH6_DUNTE</name>
<feature type="compositionally biased region" description="Basic residues" evidence="1">
    <location>
        <begin position="317"/>
        <end position="328"/>
    </location>
</feature>
<feature type="compositionally biased region" description="Low complexity" evidence="1">
    <location>
        <begin position="123"/>
        <end position="135"/>
    </location>
</feature>
<evidence type="ECO:0000313" key="2">
    <source>
        <dbReference type="EMBL" id="CAE0485613.1"/>
    </source>
</evidence>
<evidence type="ECO:0000256" key="1">
    <source>
        <dbReference type="SAM" id="MobiDB-lite"/>
    </source>
</evidence>
<accession>A0A7S3QKH6</accession>
<dbReference type="EMBL" id="HBIP01001527">
    <property type="protein sequence ID" value="CAE0485613.1"/>
    <property type="molecule type" value="Transcribed_RNA"/>
</dbReference>
<reference evidence="2" key="1">
    <citation type="submission" date="2021-01" db="EMBL/GenBank/DDBJ databases">
        <authorList>
            <person name="Corre E."/>
            <person name="Pelletier E."/>
            <person name="Niang G."/>
            <person name="Scheremetjew M."/>
            <person name="Finn R."/>
            <person name="Kale V."/>
            <person name="Holt S."/>
            <person name="Cochrane G."/>
            <person name="Meng A."/>
            <person name="Brown T."/>
            <person name="Cohen L."/>
        </authorList>
    </citation>
    <scope>NUCLEOTIDE SEQUENCE</scope>
    <source>
        <strain evidence="2">CCMP1320</strain>
    </source>
</reference>
<organism evidence="2">
    <name type="scientific">Dunaliella tertiolecta</name>
    <name type="common">Green alga</name>
    <dbReference type="NCBI Taxonomy" id="3047"/>
    <lineage>
        <taxon>Eukaryota</taxon>
        <taxon>Viridiplantae</taxon>
        <taxon>Chlorophyta</taxon>
        <taxon>core chlorophytes</taxon>
        <taxon>Chlorophyceae</taxon>
        <taxon>CS clade</taxon>
        <taxon>Chlamydomonadales</taxon>
        <taxon>Dunaliellaceae</taxon>
        <taxon>Dunaliella</taxon>
    </lineage>
</organism>
<proteinExistence type="predicted"/>
<feature type="region of interest" description="Disordered" evidence="1">
    <location>
        <begin position="384"/>
        <end position="483"/>
    </location>
</feature>
<feature type="region of interest" description="Disordered" evidence="1">
    <location>
        <begin position="33"/>
        <end position="220"/>
    </location>
</feature>